<name>A0A915HK15_ROMCU</name>
<dbReference type="AlphaFoldDB" id="A0A915HK15"/>
<sequence>MGTLVGPIVKQLVGGDTFDPNFVNLVRNWWQSRVDFKLKAVRNGQFVCGQNQKVEQFDKSVRESMLWGELT</sequence>
<dbReference type="WBParaSite" id="nRc.2.0.1.t01999-RA">
    <property type="protein sequence ID" value="nRc.2.0.1.t01999-RA"/>
    <property type="gene ID" value="nRc.2.0.1.g01999"/>
</dbReference>
<dbReference type="Proteomes" id="UP000887565">
    <property type="component" value="Unplaced"/>
</dbReference>
<evidence type="ECO:0000313" key="1">
    <source>
        <dbReference type="Proteomes" id="UP000887565"/>
    </source>
</evidence>
<organism evidence="1 2">
    <name type="scientific">Romanomermis culicivorax</name>
    <name type="common">Nematode worm</name>
    <dbReference type="NCBI Taxonomy" id="13658"/>
    <lineage>
        <taxon>Eukaryota</taxon>
        <taxon>Metazoa</taxon>
        <taxon>Ecdysozoa</taxon>
        <taxon>Nematoda</taxon>
        <taxon>Enoplea</taxon>
        <taxon>Dorylaimia</taxon>
        <taxon>Mermithida</taxon>
        <taxon>Mermithoidea</taxon>
        <taxon>Mermithidae</taxon>
        <taxon>Romanomermis</taxon>
    </lineage>
</organism>
<reference evidence="2" key="1">
    <citation type="submission" date="2022-11" db="UniProtKB">
        <authorList>
            <consortium name="WormBaseParasite"/>
        </authorList>
    </citation>
    <scope>IDENTIFICATION</scope>
</reference>
<accession>A0A915HK15</accession>
<protein>
    <submittedName>
        <fullName evidence="2">Uncharacterized protein</fullName>
    </submittedName>
</protein>
<proteinExistence type="predicted"/>
<keyword evidence="1" id="KW-1185">Reference proteome</keyword>
<evidence type="ECO:0000313" key="2">
    <source>
        <dbReference type="WBParaSite" id="nRc.2.0.1.t01999-RA"/>
    </source>
</evidence>